<proteinExistence type="predicted"/>
<evidence type="ECO:0000313" key="3">
    <source>
        <dbReference type="Proteomes" id="UP000683360"/>
    </source>
</evidence>
<dbReference type="Proteomes" id="UP000683360">
    <property type="component" value="Unassembled WGS sequence"/>
</dbReference>
<feature type="compositionally biased region" description="Basic and acidic residues" evidence="1">
    <location>
        <begin position="1"/>
        <end position="11"/>
    </location>
</feature>
<protein>
    <submittedName>
        <fullName evidence="2">Uncharacterized protein</fullName>
    </submittedName>
</protein>
<dbReference type="EMBL" id="CAJPWZ010001769">
    <property type="protein sequence ID" value="CAG2222944.1"/>
    <property type="molecule type" value="Genomic_DNA"/>
</dbReference>
<comment type="caution">
    <text evidence="2">The sequence shown here is derived from an EMBL/GenBank/DDBJ whole genome shotgun (WGS) entry which is preliminary data.</text>
</comment>
<name>A0A8S3SRI4_MYTED</name>
<dbReference type="AlphaFoldDB" id="A0A8S3SRI4"/>
<organism evidence="2 3">
    <name type="scientific">Mytilus edulis</name>
    <name type="common">Blue mussel</name>
    <dbReference type="NCBI Taxonomy" id="6550"/>
    <lineage>
        <taxon>Eukaryota</taxon>
        <taxon>Metazoa</taxon>
        <taxon>Spiralia</taxon>
        <taxon>Lophotrochozoa</taxon>
        <taxon>Mollusca</taxon>
        <taxon>Bivalvia</taxon>
        <taxon>Autobranchia</taxon>
        <taxon>Pteriomorphia</taxon>
        <taxon>Mytilida</taxon>
        <taxon>Mytiloidea</taxon>
        <taxon>Mytilidae</taxon>
        <taxon>Mytilinae</taxon>
        <taxon>Mytilus</taxon>
    </lineage>
</organism>
<evidence type="ECO:0000313" key="2">
    <source>
        <dbReference type="EMBL" id="CAG2222944.1"/>
    </source>
</evidence>
<feature type="region of interest" description="Disordered" evidence="1">
    <location>
        <begin position="1"/>
        <end position="36"/>
    </location>
</feature>
<evidence type="ECO:0000256" key="1">
    <source>
        <dbReference type="SAM" id="MobiDB-lite"/>
    </source>
</evidence>
<accession>A0A8S3SRI4</accession>
<keyword evidence="3" id="KW-1185">Reference proteome</keyword>
<gene>
    <name evidence="2" type="ORF">MEDL_36240</name>
</gene>
<reference evidence="2" key="1">
    <citation type="submission" date="2021-03" db="EMBL/GenBank/DDBJ databases">
        <authorList>
            <person name="Bekaert M."/>
        </authorList>
    </citation>
    <scope>NUCLEOTIDE SEQUENCE</scope>
</reference>
<sequence>MLYDDTREQCIRHKLNSNQGQGEEEEEDDAQKAAQSTLEVLEDPCPQDIDDYIPDEYYFDEENQDYARKGSSTSVIVKRENLPKMQRMKWTDTEEEEIRIACLFLTDQIAPTSISHQEMAMHWLVDGLSDKALPKTMILCTSIKDAANIYAYISTEVPKKSRCSILKLRLTVTKE</sequence>